<evidence type="ECO:0000313" key="2">
    <source>
        <dbReference type="Proteomes" id="UP000827872"/>
    </source>
</evidence>
<dbReference type="Proteomes" id="UP000827872">
    <property type="component" value="Linkage Group LG06"/>
</dbReference>
<comment type="caution">
    <text evidence="1">The sequence shown here is derived from an EMBL/GenBank/DDBJ whole genome shotgun (WGS) entry which is preliminary data.</text>
</comment>
<dbReference type="EMBL" id="CM037619">
    <property type="protein sequence ID" value="KAH8007711.1"/>
    <property type="molecule type" value="Genomic_DNA"/>
</dbReference>
<gene>
    <name evidence="1" type="ORF">K3G42_025194</name>
</gene>
<sequence length="89" mass="10191">MPVNGVKEEGDKEPLIELFVKAWQRLTSLSVMFGEEWWIFLLPILFIVSVALAVTYMEFVACSSNKLAIVRILCRMRCGVVLLESFHVE</sequence>
<organism evidence="1 2">
    <name type="scientific">Sphaerodactylus townsendi</name>
    <dbReference type="NCBI Taxonomy" id="933632"/>
    <lineage>
        <taxon>Eukaryota</taxon>
        <taxon>Metazoa</taxon>
        <taxon>Chordata</taxon>
        <taxon>Craniata</taxon>
        <taxon>Vertebrata</taxon>
        <taxon>Euteleostomi</taxon>
        <taxon>Lepidosauria</taxon>
        <taxon>Squamata</taxon>
        <taxon>Bifurcata</taxon>
        <taxon>Gekkota</taxon>
        <taxon>Sphaerodactylidae</taxon>
        <taxon>Sphaerodactylus</taxon>
    </lineage>
</organism>
<evidence type="ECO:0000313" key="1">
    <source>
        <dbReference type="EMBL" id="KAH8007711.1"/>
    </source>
</evidence>
<reference evidence="1" key="1">
    <citation type="submission" date="2021-08" db="EMBL/GenBank/DDBJ databases">
        <title>The first chromosome-level gecko genome reveals the dynamic sex chromosomes of Neotropical dwarf geckos (Sphaerodactylidae: Sphaerodactylus).</title>
        <authorList>
            <person name="Pinto B.J."/>
            <person name="Keating S.E."/>
            <person name="Gamble T."/>
        </authorList>
    </citation>
    <scope>NUCLEOTIDE SEQUENCE</scope>
    <source>
        <strain evidence="1">TG3544</strain>
    </source>
</reference>
<accession>A0ACB8FQB9</accession>
<name>A0ACB8FQB9_9SAUR</name>
<keyword evidence="2" id="KW-1185">Reference proteome</keyword>
<protein>
    <submittedName>
        <fullName evidence="1">Uncharacterized protein</fullName>
    </submittedName>
</protein>
<proteinExistence type="predicted"/>